<dbReference type="AlphaFoldDB" id="A0A4C1Z1T5"/>
<feature type="region of interest" description="Disordered" evidence="1">
    <location>
        <begin position="1"/>
        <end position="27"/>
    </location>
</feature>
<keyword evidence="3" id="KW-1185">Reference proteome</keyword>
<proteinExistence type="predicted"/>
<gene>
    <name evidence="2" type="ORF">EVAR_31514_1</name>
</gene>
<sequence>MFSDSEHLVPDEPPLHNPRRSRMHETLSCRAKSPWTARTSIREAFGPSLLFMHGAAINAPRAIVTRSEFHAGRLLANGVQIVYLGAPVDTRARAACSLEVPVRTPSTRAICERVSPSECDAAMLQTS</sequence>
<dbReference type="EMBL" id="BGZK01001499">
    <property type="protein sequence ID" value="GBP81182.1"/>
    <property type="molecule type" value="Genomic_DNA"/>
</dbReference>
<evidence type="ECO:0000313" key="3">
    <source>
        <dbReference type="Proteomes" id="UP000299102"/>
    </source>
</evidence>
<dbReference type="Proteomes" id="UP000299102">
    <property type="component" value="Unassembled WGS sequence"/>
</dbReference>
<evidence type="ECO:0000256" key="1">
    <source>
        <dbReference type="SAM" id="MobiDB-lite"/>
    </source>
</evidence>
<organism evidence="2 3">
    <name type="scientific">Eumeta variegata</name>
    <name type="common">Bagworm moth</name>
    <name type="synonym">Eumeta japonica</name>
    <dbReference type="NCBI Taxonomy" id="151549"/>
    <lineage>
        <taxon>Eukaryota</taxon>
        <taxon>Metazoa</taxon>
        <taxon>Ecdysozoa</taxon>
        <taxon>Arthropoda</taxon>
        <taxon>Hexapoda</taxon>
        <taxon>Insecta</taxon>
        <taxon>Pterygota</taxon>
        <taxon>Neoptera</taxon>
        <taxon>Endopterygota</taxon>
        <taxon>Lepidoptera</taxon>
        <taxon>Glossata</taxon>
        <taxon>Ditrysia</taxon>
        <taxon>Tineoidea</taxon>
        <taxon>Psychidae</taxon>
        <taxon>Oiketicinae</taxon>
        <taxon>Eumeta</taxon>
    </lineage>
</organism>
<evidence type="ECO:0000313" key="2">
    <source>
        <dbReference type="EMBL" id="GBP81182.1"/>
    </source>
</evidence>
<reference evidence="2 3" key="1">
    <citation type="journal article" date="2019" name="Commun. Biol.">
        <title>The bagworm genome reveals a unique fibroin gene that provides high tensile strength.</title>
        <authorList>
            <person name="Kono N."/>
            <person name="Nakamura H."/>
            <person name="Ohtoshi R."/>
            <person name="Tomita M."/>
            <person name="Numata K."/>
            <person name="Arakawa K."/>
        </authorList>
    </citation>
    <scope>NUCLEOTIDE SEQUENCE [LARGE SCALE GENOMIC DNA]</scope>
</reference>
<accession>A0A4C1Z1T5</accession>
<comment type="caution">
    <text evidence="2">The sequence shown here is derived from an EMBL/GenBank/DDBJ whole genome shotgun (WGS) entry which is preliminary data.</text>
</comment>
<name>A0A4C1Z1T5_EUMVA</name>
<feature type="compositionally biased region" description="Basic and acidic residues" evidence="1">
    <location>
        <begin position="1"/>
        <end position="14"/>
    </location>
</feature>
<protein>
    <submittedName>
        <fullName evidence="2">Uncharacterized protein</fullName>
    </submittedName>
</protein>